<dbReference type="HOGENOM" id="CLU_038341_0_0_9"/>
<reference evidence="3" key="1">
    <citation type="submission" date="2013-10" db="EMBL/GenBank/DDBJ databases">
        <title>Draft genome sequence of Clostridium botulinum type B strain Osaka05.</title>
        <authorList>
            <person name="Sakaguchi Y."/>
            <person name="Hosomi K."/>
            <person name="Uchiyama J."/>
            <person name="Ogura Y."/>
            <person name="Sakaguchi M."/>
            <person name="Kohda T."/>
            <person name="Mukamoto M."/>
            <person name="Misawa N."/>
            <person name="Matsuzaki S."/>
            <person name="Hayashi T."/>
            <person name="Kozaki S."/>
        </authorList>
    </citation>
    <scope>NUCLEOTIDE SEQUENCE</scope>
    <source>
        <strain evidence="3">Osaka05</strain>
    </source>
</reference>
<keyword evidence="3" id="KW-0489">Methyltransferase</keyword>
<dbReference type="GO" id="GO:0032259">
    <property type="term" value="P:methylation"/>
    <property type="evidence" value="ECO:0007669"/>
    <property type="project" value="UniProtKB-KW"/>
</dbReference>
<keyword evidence="1" id="KW-0175">Coiled coil</keyword>
<organism evidence="3">
    <name type="scientific">Clostridium botulinum B str. Osaka05</name>
    <dbReference type="NCBI Taxonomy" id="1407017"/>
    <lineage>
        <taxon>Bacteria</taxon>
        <taxon>Bacillati</taxon>
        <taxon>Bacillota</taxon>
        <taxon>Clostridia</taxon>
        <taxon>Eubacteriales</taxon>
        <taxon>Clostridiaceae</taxon>
        <taxon>Clostridium</taxon>
    </lineage>
</organism>
<sequence length="541" mass="63906">MFEDNKDFYPTPKKLIHKMLEDIEFREIKTILEPSAGKGNIVKIIQEKKKSLKRNNFFDNKTIKYDIDCIEIDENLRHILYGKGLRVIHDDFLTYNGFKKYDLIVANFPFSQGDKHLSKALDLIENGGQLICLINAETIKNPYSNLRKTLVMKLEELNANIEYLQEEFTDAERKTNVEVALIKVKVANKNKDSIIIENLKQEEIINKQNQQNNNTLIDGDFLTGIVQQYNFEIKAGIKLINEYYNLQPLVLKSFKKDSCLNGSILSLSIDGERYDESIRNDTLRNAYIKKIRYKYWEALFSNEKFTKLLTSNLLNEFRQKLTELQDYDFSLYNIKELQKQMSENVIVGVEETILELFEEFSSQYSWYKECSKNIHYYNGWSSNSAFKINKRIIIPLSFYGILGDRLDYGYKFYEKLKDIEHVFDYLDGGKTENTNLKQILEEAEKERQTKNIKTKYFSINTYKKGTTHLTFLNEELLKKFNIFGSCKKGWLPFSYGKCKYEDMSDKEKEVVDEFEGKESYKKTMKKLDYYIYEPKKVLMLQ</sequence>
<dbReference type="RefSeq" id="WP_030032117.1">
    <property type="nucleotide sequence ID" value="NZ_BA000058.1"/>
</dbReference>
<dbReference type="InterPro" id="IPR029063">
    <property type="entry name" value="SAM-dependent_MTases_sf"/>
</dbReference>
<dbReference type="CDD" id="cd02440">
    <property type="entry name" value="AdoMet_MTases"/>
    <property type="match status" value="1"/>
</dbReference>
<keyword evidence="3" id="KW-0808">Transferase</keyword>
<dbReference type="EMBL" id="BA000058">
    <property type="protein sequence ID" value="BAO05020.1"/>
    <property type="molecule type" value="Genomic_DNA"/>
</dbReference>
<evidence type="ECO:0000259" key="2">
    <source>
        <dbReference type="Pfam" id="PF13708"/>
    </source>
</evidence>
<name>A0A060N628_CLOBO</name>
<evidence type="ECO:0000313" key="3">
    <source>
        <dbReference type="EMBL" id="BAO05020.1"/>
    </source>
</evidence>
<dbReference type="AlphaFoldDB" id="A0A060N628"/>
<gene>
    <name evidence="3" type="ORF">CBO05P1_301</name>
</gene>
<proteinExistence type="predicted"/>
<feature type="coiled-coil region" evidence="1">
    <location>
        <begin position="147"/>
        <end position="174"/>
    </location>
</feature>
<protein>
    <submittedName>
        <fullName evidence="3">DNA-methyltransferase</fullName>
    </submittedName>
</protein>
<feature type="coiled-coil region" evidence="1">
    <location>
        <begin position="426"/>
        <end position="453"/>
    </location>
</feature>
<dbReference type="Pfam" id="PF13708">
    <property type="entry name" value="DUF4942"/>
    <property type="match status" value="1"/>
</dbReference>
<dbReference type="SUPFAM" id="SSF53335">
    <property type="entry name" value="S-adenosyl-L-methionine-dependent methyltransferases"/>
    <property type="match status" value="1"/>
</dbReference>
<dbReference type="InterPro" id="IPR031339">
    <property type="entry name" value="DUF4942"/>
</dbReference>
<dbReference type="Proteomes" id="UP000054164">
    <property type="component" value="Unassembled WGS sequence"/>
</dbReference>
<accession>A0A060N628</accession>
<feature type="domain" description="DUF4942" evidence="2">
    <location>
        <begin position="289"/>
        <end position="483"/>
    </location>
</feature>
<dbReference type="Gene3D" id="3.40.50.150">
    <property type="entry name" value="Vaccinia Virus protein VP39"/>
    <property type="match status" value="1"/>
</dbReference>
<dbReference type="GO" id="GO:0008168">
    <property type="term" value="F:methyltransferase activity"/>
    <property type="evidence" value="ECO:0007669"/>
    <property type="project" value="UniProtKB-KW"/>
</dbReference>
<evidence type="ECO:0000256" key="1">
    <source>
        <dbReference type="SAM" id="Coils"/>
    </source>
</evidence>